<dbReference type="Proteomes" id="UP000194841">
    <property type="component" value="Unassembled WGS sequence"/>
</dbReference>
<protein>
    <submittedName>
        <fullName evidence="1">Uncharacterized protein</fullName>
    </submittedName>
</protein>
<reference evidence="1 2" key="1">
    <citation type="submission" date="2017-02" db="EMBL/GenBank/DDBJ databases">
        <title>Pseudoalteromonas ulvae TC14 Genome.</title>
        <authorList>
            <person name="Molmeret M."/>
        </authorList>
    </citation>
    <scope>NUCLEOTIDE SEQUENCE [LARGE SCALE GENOMIC DNA]</scope>
    <source>
        <strain evidence="1">TC14</strain>
    </source>
</reference>
<sequence length="362" mass="42363">MSTHFCQANVVWDKEINQFRTSVAVELNDNLYNTTIQPRQSTLLSAQAQLNTLRLFDGYGLYLPASISSRQVSYDSELNNNDVVFEPQLHVFLSESTEIDFIIRHHDVLKINGDSQAEFLTSRFLDETFNSAQLSLSLGRAQQLQFLNFDLGQSTRKQTQSNGIFTDIQTNYINSLYGHQLTEDTDWLLHGTYQNEQRLALNSMLYEMGLGFKTDFGSTHQFKLVTGWFERSGDSKSKGFYWQLEDNWLINELHQLRFLTSQRSEVATSVKALTQLRTRAEVFYQLAISQQHSLNATINYQTIELDNTSRMNRSWQWQLRWQWQILQDIIAKLSFNQLKTKDNYLLADKVQNRWDLNLEYVW</sequence>
<dbReference type="RefSeq" id="WP_086743447.1">
    <property type="nucleotide sequence ID" value="NZ_MWPV01000002.1"/>
</dbReference>
<proteinExistence type="predicted"/>
<dbReference type="AlphaFoldDB" id="A0A244CR94"/>
<organism evidence="1 2">
    <name type="scientific">Pseudoalteromonas ulvae</name>
    <dbReference type="NCBI Taxonomy" id="107327"/>
    <lineage>
        <taxon>Bacteria</taxon>
        <taxon>Pseudomonadati</taxon>
        <taxon>Pseudomonadota</taxon>
        <taxon>Gammaproteobacteria</taxon>
        <taxon>Alteromonadales</taxon>
        <taxon>Pseudoalteromonadaceae</taxon>
        <taxon>Pseudoalteromonas</taxon>
    </lineage>
</organism>
<name>A0A244CR94_PSEDV</name>
<dbReference type="EMBL" id="MWPV01000002">
    <property type="protein sequence ID" value="OUL58141.1"/>
    <property type="molecule type" value="Genomic_DNA"/>
</dbReference>
<accession>A0A244CR94</accession>
<dbReference type="OrthoDB" id="6292082at2"/>
<comment type="caution">
    <text evidence="1">The sequence shown here is derived from an EMBL/GenBank/DDBJ whole genome shotgun (WGS) entry which is preliminary data.</text>
</comment>
<gene>
    <name evidence="1" type="ORF">B1199_07240</name>
</gene>
<evidence type="ECO:0000313" key="1">
    <source>
        <dbReference type="EMBL" id="OUL58141.1"/>
    </source>
</evidence>
<evidence type="ECO:0000313" key="2">
    <source>
        <dbReference type="Proteomes" id="UP000194841"/>
    </source>
</evidence>
<keyword evidence="2" id="KW-1185">Reference proteome</keyword>